<name>A0A2N5DQ15_9CAUL</name>
<reference evidence="1 2" key="1">
    <citation type="submission" date="2017-12" db="EMBL/GenBank/DDBJ databases">
        <title>The genome sequence of Caulobacter sp. 410.</title>
        <authorList>
            <person name="Gao J."/>
            <person name="Mao X."/>
            <person name="Sun J."/>
        </authorList>
    </citation>
    <scope>NUCLEOTIDE SEQUENCE [LARGE SCALE GENOMIC DNA]</scope>
    <source>
        <strain evidence="1 2">410</strain>
    </source>
</reference>
<dbReference type="EMBL" id="PJRS01000010">
    <property type="protein sequence ID" value="PLR28146.1"/>
    <property type="molecule type" value="Genomic_DNA"/>
</dbReference>
<evidence type="ECO:0000313" key="1">
    <source>
        <dbReference type="EMBL" id="PLR28146.1"/>
    </source>
</evidence>
<evidence type="ECO:0008006" key="3">
    <source>
        <dbReference type="Google" id="ProtNLM"/>
    </source>
</evidence>
<dbReference type="Pfam" id="PF05521">
    <property type="entry name" value="Phage_HCP"/>
    <property type="match status" value="1"/>
</dbReference>
<dbReference type="InterPro" id="IPR008767">
    <property type="entry name" value="Phage_SPP1_head-tail_adaptor"/>
</dbReference>
<keyword evidence="2" id="KW-1185">Reference proteome</keyword>
<sequence>MAWKPPGRSELRERVRFEVRRKGERVGGVIKEEWVTFCPDRRVRLLPQRGGESVIADRAAGVSVWILDVPADSVVRQITAAMRVVDARDEARTWDIKSPPLDLAGDDRWRTLTLEMGGSDG</sequence>
<proteinExistence type="predicted"/>
<protein>
    <recommendedName>
        <fullName evidence="3">Head-tail adaptor protein</fullName>
    </recommendedName>
</protein>
<evidence type="ECO:0000313" key="2">
    <source>
        <dbReference type="Proteomes" id="UP000234479"/>
    </source>
</evidence>
<dbReference type="InterPro" id="IPR038666">
    <property type="entry name" value="SSP1_head-tail_sf"/>
</dbReference>
<dbReference type="AlphaFoldDB" id="A0A2N5DQ15"/>
<dbReference type="RefSeq" id="WP_101716699.1">
    <property type="nucleotide sequence ID" value="NZ_PJRS01000010.1"/>
</dbReference>
<gene>
    <name evidence="1" type="ORF">SGCZBJ_03825</name>
</gene>
<comment type="caution">
    <text evidence="1">The sequence shown here is derived from an EMBL/GenBank/DDBJ whole genome shotgun (WGS) entry which is preliminary data.</text>
</comment>
<accession>A0A2N5DQ15</accession>
<organism evidence="1 2">
    <name type="scientific">Caulobacter zeae</name>
    <dbReference type="NCBI Taxonomy" id="2055137"/>
    <lineage>
        <taxon>Bacteria</taxon>
        <taxon>Pseudomonadati</taxon>
        <taxon>Pseudomonadota</taxon>
        <taxon>Alphaproteobacteria</taxon>
        <taxon>Caulobacterales</taxon>
        <taxon>Caulobacteraceae</taxon>
        <taxon>Caulobacter</taxon>
    </lineage>
</organism>
<dbReference type="Proteomes" id="UP000234479">
    <property type="component" value="Unassembled WGS sequence"/>
</dbReference>
<dbReference type="OrthoDB" id="7997871at2"/>
<dbReference type="Gene3D" id="2.40.10.270">
    <property type="entry name" value="Bacteriophage SPP1 head-tail adaptor protein"/>
    <property type="match status" value="1"/>
</dbReference>